<keyword evidence="5" id="KW-1185">Reference proteome</keyword>
<reference evidence="4 5" key="1">
    <citation type="submission" date="2024-02" db="EMBL/GenBank/DDBJ databases">
        <title>Rubritalea halochordaticola NBRC 107102.</title>
        <authorList>
            <person name="Ichikawa N."/>
            <person name="Katano-Makiyama Y."/>
            <person name="Hidaka K."/>
        </authorList>
    </citation>
    <scope>NUCLEOTIDE SEQUENCE [LARGE SCALE GENOMIC DNA]</scope>
    <source>
        <strain evidence="4 5">NBRC 107102</strain>
    </source>
</reference>
<name>A0ABP9UZA3_9BACT</name>
<comment type="caution">
    <text evidence="4">The sequence shown here is derived from an EMBL/GenBank/DDBJ whole genome shotgun (WGS) entry which is preliminary data.</text>
</comment>
<dbReference type="InterPro" id="IPR002125">
    <property type="entry name" value="CMP_dCMP_dom"/>
</dbReference>
<evidence type="ECO:0000313" key="5">
    <source>
        <dbReference type="Proteomes" id="UP001424741"/>
    </source>
</evidence>
<protein>
    <submittedName>
        <fullName evidence="4">tRNA-specific adenosine deaminase</fullName>
    </submittedName>
</protein>
<dbReference type="PROSITE" id="PS51747">
    <property type="entry name" value="CYT_DCMP_DEAMINASES_2"/>
    <property type="match status" value="1"/>
</dbReference>
<dbReference type="PANTHER" id="PTHR11079:SF161">
    <property type="entry name" value="CMP_DCMP-TYPE DEAMINASE DOMAIN-CONTAINING PROTEIN"/>
    <property type="match status" value="1"/>
</dbReference>
<dbReference type="Proteomes" id="UP001424741">
    <property type="component" value="Unassembled WGS sequence"/>
</dbReference>
<accession>A0ABP9UZA3</accession>
<evidence type="ECO:0000259" key="3">
    <source>
        <dbReference type="PROSITE" id="PS51747"/>
    </source>
</evidence>
<sequence>MEASQQNILQKIEGKDPVAEINFTVTLPEWLVEHVQSGSPVCLTQEEKMRFVLELARNNVAEESGGPFAAAVFSLESGELVSAGVNVVVESRCSSAHAEVVALSLAQKAMDSHDLGAEGLPRMVLVSSAEPCAMCMGAIPWSGVKQLICGARDEDVRSVGFDEGAKPLEWVQDFAERGIEVIRDVLREEAAEVLWDYRERGGEIY</sequence>
<dbReference type="InterPro" id="IPR016192">
    <property type="entry name" value="APOBEC/CMP_deaminase_Zn-bd"/>
</dbReference>
<evidence type="ECO:0000256" key="1">
    <source>
        <dbReference type="ARBA" id="ARBA00022723"/>
    </source>
</evidence>
<proteinExistence type="predicted"/>
<gene>
    <name evidence="4" type="primary">tadA_1</name>
    <name evidence="4" type="ORF">Rhal01_01958</name>
</gene>
<dbReference type="SUPFAM" id="SSF53927">
    <property type="entry name" value="Cytidine deaminase-like"/>
    <property type="match status" value="1"/>
</dbReference>
<keyword evidence="1" id="KW-0479">Metal-binding</keyword>
<dbReference type="EMBL" id="BAABRL010000005">
    <property type="protein sequence ID" value="GAA5495779.1"/>
    <property type="molecule type" value="Genomic_DNA"/>
</dbReference>
<dbReference type="PANTHER" id="PTHR11079">
    <property type="entry name" value="CYTOSINE DEAMINASE FAMILY MEMBER"/>
    <property type="match status" value="1"/>
</dbReference>
<feature type="domain" description="CMP/dCMP-type deaminase" evidence="3">
    <location>
        <begin position="43"/>
        <end position="181"/>
    </location>
</feature>
<evidence type="ECO:0000313" key="4">
    <source>
        <dbReference type="EMBL" id="GAA5495779.1"/>
    </source>
</evidence>
<evidence type="ECO:0000256" key="2">
    <source>
        <dbReference type="ARBA" id="ARBA00022833"/>
    </source>
</evidence>
<dbReference type="InterPro" id="IPR016193">
    <property type="entry name" value="Cytidine_deaminase-like"/>
</dbReference>
<dbReference type="PROSITE" id="PS00903">
    <property type="entry name" value="CYT_DCMP_DEAMINASES_1"/>
    <property type="match status" value="1"/>
</dbReference>
<dbReference type="Pfam" id="PF00383">
    <property type="entry name" value="dCMP_cyt_deam_1"/>
    <property type="match status" value="1"/>
</dbReference>
<organism evidence="4 5">
    <name type="scientific">Rubritalea halochordaticola</name>
    <dbReference type="NCBI Taxonomy" id="714537"/>
    <lineage>
        <taxon>Bacteria</taxon>
        <taxon>Pseudomonadati</taxon>
        <taxon>Verrucomicrobiota</taxon>
        <taxon>Verrucomicrobiia</taxon>
        <taxon>Verrucomicrobiales</taxon>
        <taxon>Rubritaleaceae</taxon>
        <taxon>Rubritalea</taxon>
    </lineage>
</organism>
<dbReference type="Gene3D" id="3.40.140.10">
    <property type="entry name" value="Cytidine Deaminase, domain 2"/>
    <property type="match status" value="1"/>
</dbReference>
<keyword evidence="2" id="KW-0862">Zinc</keyword>
<dbReference type="CDD" id="cd01285">
    <property type="entry name" value="nucleoside_deaminase"/>
    <property type="match status" value="1"/>
</dbReference>